<accession>A0A9P9BR01</accession>
<organism evidence="1 2">
    <name type="scientific">Microdochium trichocladiopsis</name>
    <dbReference type="NCBI Taxonomy" id="1682393"/>
    <lineage>
        <taxon>Eukaryota</taxon>
        <taxon>Fungi</taxon>
        <taxon>Dikarya</taxon>
        <taxon>Ascomycota</taxon>
        <taxon>Pezizomycotina</taxon>
        <taxon>Sordariomycetes</taxon>
        <taxon>Xylariomycetidae</taxon>
        <taxon>Xylariales</taxon>
        <taxon>Microdochiaceae</taxon>
        <taxon>Microdochium</taxon>
    </lineage>
</organism>
<keyword evidence="2" id="KW-1185">Reference proteome</keyword>
<protein>
    <submittedName>
        <fullName evidence="1">Uncharacterized protein</fullName>
    </submittedName>
</protein>
<name>A0A9P9BR01_9PEZI</name>
<dbReference type="Proteomes" id="UP000756346">
    <property type="component" value="Unassembled WGS sequence"/>
</dbReference>
<sequence length="200" mass="22002">MASNPREIRSLRLALENLTLALSSQLVTSRSQVLKGRGLLLMHDFFNHGAPVNHAEEFPLLPVHFALELILALQEIALGSWPGEPPEASITRRLSGVAFSKLVARKPDNFTRQEAHYTLLQSRIFANDGQFGMSLSVVDGIFKEMDQVFGERKRLDANLGDLRELGPSKGLSSPLDVRPCLGRNAVTPSRAQSAAARARH</sequence>
<gene>
    <name evidence="1" type="ORF">B0I36DRAFT_349505</name>
</gene>
<reference evidence="1" key="1">
    <citation type="journal article" date="2021" name="Nat. Commun.">
        <title>Genetic determinants of endophytism in the Arabidopsis root mycobiome.</title>
        <authorList>
            <person name="Mesny F."/>
            <person name="Miyauchi S."/>
            <person name="Thiergart T."/>
            <person name="Pickel B."/>
            <person name="Atanasova L."/>
            <person name="Karlsson M."/>
            <person name="Huettel B."/>
            <person name="Barry K.W."/>
            <person name="Haridas S."/>
            <person name="Chen C."/>
            <person name="Bauer D."/>
            <person name="Andreopoulos W."/>
            <person name="Pangilinan J."/>
            <person name="LaButti K."/>
            <person name="Riley R."/>
            <person name="Lipzen A."/>
            <person name="Clum A."/>
            <person name="Drula E."/>
            <person name="Henrissat B."/>
            <person name="Kohler A."/>
            <person name="Grigoriev I.V."/>
            <person name="Martin F.M."/>
            <person name="Hacquard S."/>
        </authorList>
    </citation>
    <scope>NUCLEOTIDE SEQUENCE</scope>
    <source>
        <strain evidence="1">MPI-CAGE-CH-0230</strain>
    </source>
</reference>
<evidence type="ECO:0000313" key="2">
    <source>
        <dbReference type="Proteomes" id="UP000756346"/>
    </source>
</evidence>
<dbReference type="GeneID" id="70186351"/>
<dbReference type="AlphaFoldDB" id="A0A9P9BR01"/>
<dbReference type="RefSeq" id="XP_046013107.1">
    <property type="nucleotide sequence ID" value="XM_046156805.1"/>
</dbReference>
<dbReference type="EMBL" id="JAGTJQ010000005">
    <property type="protein sequence ID" value="KAH7031427.1"/>
    <property type="molecule type" value="Genomic_DNA"/>
</dbReference>
<comment type="caution">
    <text evidence="1">The sequence shown here is derived from an EMBL/GenBank/DDBJ whole genome shotgun (WGS) entry which is preliminary data.</text>
</comment>
<proteinExistence type="predicted"/>
<evidence type="ECO:0000313" key="1">
    <source>
        <dbReference type="EMBL" id="KAH7031427.1"/>
    </source>
</evidence>